<evidence type="ECO:0000313" key="2">
    <source>
        <dbReference type="Proteomes" id="UP000064967"/>
    </source>
</evidence>
<dbReference type="KEGG" id="llu:AKJ09_07622"/>
<dbReference type="AlphaFoldDB" id="A0A0K1Q5G2"/>
<accession>A0A0K1Q5G2</accession>
<sequence length="251" mass="27145">MNQELLYSQEVLEGTPERVTKFLQGVGALPIVRTLLAQNGMTDDDIKEGRALLLKCLAEPADPRPDVHTESASAQRAAVAELDQWDEPNFARFGATLRRHDRSAHDYVFHDLKPAAGPLAVQGIATFLARIDALETGADPARRASKKADAAAAKLLESRGLTAAERKRLKKLVDVALGPTSVLDELPKVDTSARLLSLNELRGWFDEWSTTARAVVKKRSDRIRLGLAVRKSSTNAGGDVVDGAASDTATD</sequence>
<proteinExistence type="predicted"/>
<reference evidence="1 2" key="1">
    <citation type="submission" date="2015-08" db="EMBL/GenBank/DDBJ databases">
        <authorList>
            <person name="Babu N.S."/>
            <person name="Beckwith C.J."/>
            <person name="Beseler K.G."/>
            <person name="Brison A."/>
            <person name="Carone J.V."/>
            <person name="Caskin T.P."/>
            <person name="Diamond M."/>
            <person name="Durham M.E."/>
            <person name="Foxe J.M."/>
            <person name="Go M."/>
            <person name="Henderson B.A."/>
            <person name="Jones I.B."/>
            <person name="McGettigan J.A."/>
            <person name="Micheletti S.J."/>
            <person name="Nasrallah M.E."/>
            <person name="Ortiz D."/>
            <person name="Piller C.R."/>
            <person name="Privatt S.R."/>
            <person name="Schneider S.L."/>
            <person name="Sharp S."/>
            <person name="Smith T.C."/>
            <person name="Stanton J.D."/>
            <person name="Ullery H.E."/>
            <person name="Wilson R.J."/>
            <person name="Serrano M.G."/>
            <person name="Buck G."/>
            <person name="Lee V."/>
            <person name="Wang Y."/>
            <person name="Carvalho R."/>
            <person name="Voegtly L."/>
            <person name="Shi R."/>
            <person name="Duckworth R."/>
            <person name="Johnson A."/>
            <person name="Loviza R."/>
            <person name="Walstead R."/>
            <person name="Shah Z."/>
            <person name="Kiflezghi M."/>
            <person name="Wade K."/>
            <person name="Ball S.L."/>
            <person name="Bradley K.W."/>
            <person name="Asai D.J."/>
            <person name="Bowman C.A."/>
            <person name="Russell D.A."/>
            <person name="Pope W.H."/>
            <person name="Jacobs-Sera D."/>
            <person name="Hendrix R.W."/>
            <person name="Hatfull G.F."/>
        </authorList>
    </citation>
    <scope>NUCLEOTIDE SEQUENCE [LARGE SCALE GENOMIC DNA]</scope>
    <source>
        <strain evidence="1 2">DSM 27648</strain>
    </source>
</reference>
<gene>
    <name evidence="1" type="ORF">AKJ09_07622</name>
</gene>
<organism evidence="1 2">
    <name type="scientific">Labilithrix luteola</name>
    <dbReference type="NCBI Taxonomy" id="1391654"/>
    <lineage>
        <taxon>Bacteria</taxon>
        <taxon>Pseudomonadati</taxon>
        <taxon>Myxococcota</taxon>
        <taxon>Polyangia</taxon>
        <taxon>Polyangiales</taxon>
        <taxon>Labilitrichaceae</taxon>
        <taxon>Labilithrix</taxon>
    </lineage>
</organism>
<dbReference type="Proteomes" id="UP000064967">
    <property type="component" value="Chromosome"/>
</dbReference>
<dbReference type="RefSeq" id="WP_205633890.1">
    <property type="nucleotide sequence ID" value="NZ_CP012333.1"/>
</dbReference>
<name>A0A0K1Q5G2_9BACT</name>
<protein>
    <submittedName>
        <fullName evidence="1">Uncharacterized protein</fullName>
    </submittedName>
</protein>
<keyword evidence="2" id="KW-1185">Reference proteome</keyword>
<dbReference type="EMBL" id="CP012333">
    <property type="protein sequence ID" value="AKV00959.1"/>
    <property type="molecule type" value="Genomic_DNA"/>
</dbReference>
<dbReference type="PATRIC" id="fig|1391654.3.peg.7733"/>
<evidence type="ECO:0000313" key="1">
    <source>
        <dbReference type="EMBL" id="AKV00959.1"/>
    </source>
</evidence>